<dbReference type="InterPro" id="IPR018792">
    <property type="entry name" value="NUPR1-like"/>
</dbReference>
<evidence type="ECO:0000313" key="3">
    <source>
        <dbReference type="Proteomes" id="UP000014760"/>
    </source>
</evidence>
<proteinExistence type="predicted"/>
<feature type="compositionally biased region" description="Polar residues" evidence="1">
    <location>
        <begin position="34"/>
        <end position="43"/>
    </location>
</feature>
<reference evidence="3" key="1">
    <citation type="submission" date="2012-12" db="EMBL/GenBank/DDBJ databases">
        <authorList>
            <person name="Hellsten U."/>
            <person name="Grimwood J."/>
            <person name="Chapman J.A."/>
            <person name="Shapiro H."/>
            <person name="Aerts A."/>
            <person name="Otillar R.P."/>
            <person name="Terry A.Y."/>
            <person name="Boore J.L."/>
            <person name="Simakov O."/>
            <person name="Marletaz F."/>
            <person name="Cho S.-J."/>
            <person name="Edsinger-Gonzales E."/>
            <person name="Havlak P."/>
            <person name="Kuo D.-H."/>
            <person name="Larsson T."/>
            <person name="Lv J."/>
            <person name="Arendt D."/>
            <person name="Savage R."/>
            <person name="Osoegawa K."/>
            <person name="de Jong P."/>
            <person name="Lindberg D.R."/>
            <person name="Seaver E.C."/>
            <person name="Weisblat D.A."/>
            <person name="Putnam N.H."/>
            <person name="Grigoriev I.V."/>
            <person name="Rokhsar D.S."/>
        </authorList>
    </citation>
    <scope>NUCLEOTIDE SEQUENCE</scope>
    <source>
        <strain evidence="3">I ESC-2004</strain>
    </source>
</reference>
<organism evidence="2 3">
    <name type="scientific">Capitella teleta</name>
    <name type="common">Polychaete worm</name>
    <dbReference type="NCBI Taxonomy" id="283909"/>
    <lineage>
        <taxon>Eukaryota</taxon>
        <taxon>Metazoa</taxon>
        <taxon>Spiralia</taxon>
        <taxon>Lophotrochozoa</taxon>
        <taxon>Annelida</taxon>
        <taxon>Polychaeta</taxon>
        <taxon>Sedentaria</taxon>
        <taxon>Scolecida</taxon>
        <taxon>Capitellidae</taxon>
        <taxon>Capitella</taxon>
    </lineage>
</organism>
<reference evidence="3" key="2">
    <citation type="journal article" date="2013" name="Nature">
        <title>Insights into bilaterian evolution from three spiralian genomes.</title>
        <authorList>
            <person name="Simakov O."/>
            <person name="Marletaz F."/>
            <person name="Cho S.J."/>
            <person name="Edsinger-Gonzales E."/>
            <person name="Havlak P."/>
            <person name="Hellsten U."/>
            <person name="Kuo D.H."/>
            <person name="Larsson T."/>
            <person name="Lv J."/>
            <person name="Arendt D."/>
            <person name="Savage R."/>
            <person name="Osoegawa K."/>
            <person name="de Jong P."/>
            <person name="Grimwood J."/>
            <person name="Chapman J.A."/>
            <person name="Shapiro H."/>
            <person name="Aerts A."/>
            <person name="Otillar R.P."/>
            <person name="Terry A.Y."/>
            <person name="Boore J.L."/>
            <person name="Grigoriev I.V."/>
            <person name="Lindberg D.R."/>
            <person name="Seaver E.C."/>
            <person name="Weisblat D.A."/>
            <person name="Putnam N.H."/>
            <person name="Rokhsar D.S."/>
        </authorList>
    </citation>
    <scope>NUCLEOTIDE SEQUENCE</scope>
    <source>
        <strain evidence="3">I ESC-2004</strain>
    </source>
</reference>
<dbReference type="GO" id="GO:0006357">
    <property type="term" value="P:regulation of transcription by RNA polymerase II"/>
    <property type="evidence" value="ECO:0007669"/>
    <property type="project" value="TreeGrafter"/>
</dbReference>
<name>X2BBW6_CAPTE</name>
<keyword evidence="3" id="KW-1185">Reference proteome</keyword>
<dbReference type="Proteomes" id="UP000014760">
    <property type="component" value="Unassembled WGS sequence"/>
</dbReference>
<dbReference type="GO" id="GO:0005634">
    <property type="term" value="C:nucleus"/>
    <property type="evidence" value="ECO:0007669"/>
    <property type="project" value="TreeGrafter"/>
</dbReference>
<evidence type="ECO:0000313" key="2">
    <source>
        <dbReference type="EnsemblMetazoa" id="CapteP93215"/>
    </source>
</evidence>
<feature type="compositionally biased region" description="Polar residues" evidence="1">
    <location>
        <begin position="52"/>
        <end position="65"/>
    </location>
</feature>
<dbReference type="OrthoDB" id="6127834at2759"/>
<dbReference type="EnsemblMetazoa" id="CapteT93215">
    <property type="protein sequence ID" value="CapteP93215"/>
    <property type="gene ID" value="CapteG93215"/>
</dbReference>
<dbReference type="PANTHER" id="PTHR17149">
    <property type="entry name" value="NUCLEAR PROTEIN 1 AND 2"/>
    <property type="match status" value="1"/>
</dbReference>
<dbReference type="AlphaFoldDB" id="X2BBW6"/>
<protein>
    <recommendedName>
        <fullName evidence="4">Nuclear protein 1</fullName>
    </recommendedName>
</protein>
<accession>X2BBW6</accession>
<dbReference type="EMBL" id="AMQN01000094">
    <property type="status" value="NOT_ANNOTATED_CDS"/>
    <property type="molecule type" value="Genomic_DNA"/>
</dbReference>
<evidence type="ECO:0008006" key="4">
    <source>
        <dbReference type="Google" id="ProtNLM"/>
    </source>
</evidence>
<dbReference type="GO" id="GO:0008285">
    <property type="term" value="P:negative regulation of cell population proliferation"/>
    <property type="evidence" value="ECO:0007669"/>
    <property type="project" value="TreeGrafter"/>
</dbReference>
<dbReference type="GO" id="GO:0045786">
    <property type="term" value="P:negative regulation of cell cycle"/>
    <property type="evidence" value="ECO:0007669"/>
    <property type="project" value="TreeGrafter"/>
</dbReference>
<evidence type="ECO:0000256" key="1">
    <source>
        <dbReference type="SAM" id="MobiDB-lite"/>
    </source>
</evidence>
<feature type="region of interest" description="Disordered" evidence="1">
    <location>
        <begin position="1"/>
        <end position="65"/>
    </location>
</feature>
<dbReference type="PANTHER" id="PTHR17149:SF4">
    <property type="entry name" value="RH17958P"/>
    <property type="match status" value="1"/>
</dbReference>
<feature type="compositionally biased region" description="Basic and acidic residues" evidence="1">
    <location>
        <begin position="1"/>
        <end position="10"/>
    </location>
</feature>
<dbReference type="OMA" id="EAFFDEY"/>
<sequence length="65" mass="7483">MEAHFNELDHYNFSQDKYMYSGKSGKGRSKKEASMNTNRNDPSGHTRKTVTKLINNHHNNASTKQ</sequence>
<dbReference type="Pfam" id="PF10195">
    <property type="entry name" value="Phospho_p8"/>
    <property type="match status" value="1"/>
</dbReference>
<dbReference type="HOGENOM" id="CLU_180450_1_1_1"/>
<reference evidence="2" key="3">
    <citation type="submission" date="2015-06" db="UniProtKB">
        <authorList>
            <consortium name="EnsemblMetazoa"/>
        </authorList>
    </citation>
    <scope>IDENTIFICATION</scope>
</reference>